<feature type="chain" id="PRO_5045002048" evidence="10">
    <location>
        <begin position="20"/>
        <end position="471"/>
    </location>
</feature>
<evidence type="ECO:0000256" key="6">
    <source>
        <dbReference type="ARBA" id="ARBA00023136"/>
    </source>
</evidence>
<evidence type="ECO:0000256" key="4">
    <source>
        <dbReference type="ARBA" id="ARBA00022692"/>
    </source>
</evidence>
<dbReference type="InterPro" id="IPR010131">
    <property type="entry name" value="MdtP/NodT-like"/>
</dbReference>
<comment type="caution">
    <text evidence="11">The sequence shown here is derived from an EMBL/GenBank/DDBJ whole genome shotgun (WGS) entry which is preliminary data.</text>
</comment>
<gene>
    <name evidence="11" type="ORF">ACFPN2_11045</name>
</gene>
<evidence type="ECO:0000313" key="11">
    <source>
        <dbReference type="EMBL" id="MFC4309616.1"/>
    </source>
</evidence>
<comment type="subcellular location">
    <subcellularLocation>
        <location evidence="10">Cell outer membrane</location>
        <topology evidence="10">Lipid-anchor</topology>
    </subcellularLocation>
    <subcellularLocation>
        <location evidence="1">Membrane</location>
    </subcellularLocation>
</comment>
<comment type="function">
    <text evidence="9">Could be involved in resistance to puromycin, acriflavine and tetraphenylarsonium chloride.</text>
</comment>
<dbReference type="PROSITE" id="PS51257">
    <property type="entry name" value="PROKAR_LIPOPROTEIN"/>
    <property type="match status" value="1"/>
</dbReference>
<organism evidence="11 12">
    <name type="scientific">Steroidobacter flavus</name>
    <dbReference type="NCBI Taxonomy" id="1842136"/>
    <lineage>
        <taxon>Bacteria</taxon>
        <taxon>Pseudomonadati</taxon>
        <taxon>Pseudomonadota</taxon>
        <taxon>Gammaproteobacteria</taxon>
        <taxon>Steroidobacterales</taxon>
        <taxon>Steroidobacteraceae</taxon>
        <taxon>Steroidobacter</taxon>
    </lineage>
</organism>
<keyword evidence="7 10" id="KW-0564">Palmitate</keyword>
<dbReference type="Proteomes" id="UP001595904">
    <property type="component" value="Unassembled WGS sequence"/>
</dbReference>
<evidence type="ECO:0000256" key="5">
    <source>
        <dbReference type="ARBA" id="ARBA00022729"/>
    </source>
</evidence>
<feature type="signal peptide" evidence="10">
    <location>
        <begin position="1"/>
        <end position="19"/>
    </location>
</feature>
<keyword evidence="3 10" id="KW-1134">Transmembrane beta strand</keyword>
<keyword evidence="12" id="KW-1185">Reference proteome</keyword>
<dbReference type="Gene3D" id="1.20.1600.10">
    <property type="entry name" value="Outer membrane efflux proteins (OEP)"/>
    <property type="match status" value="1"/>
</dbReference>
<evidence type="ECO:0000256" key="1">
    <source>
        <dbReference type="ARBA" id="ARBA00004370"/>
    </source>
</evidence>
<dbReference type="NCBIfam" id="TIGR01845">
    <property type="entry name" value="outer_NodT"/>
    <property type="match status" value="1"/>
</dbReference>
<accession>A0ABV8SPQ3</accession>
<dbReference type="InterPro" id="IPR003423">
    <property type="entry name" value="OMP_efflux"/>
</dbReference>
<dbReference type="SUPFAM" id="SSF56954">
    <property type="entry name" value="Outer membrane efflux proteins (OEP)"/>
    <property type="match status" value="1"/>
</dbReference>
<evidence type="ECO:0000256" key="10">
    <source>
        <dbReference type="RuleBase" id="RU362097"/>
    </source>
</evidence>
<protein>
    <submittedName>
        <fullName evidence="11">Efflux transporter outer membrane subunit</fullName>
    </submittedName>
</protein>
<keyword evidence="5 10" id="KW-0732">Signal</keyword>
<evidence type="ECO:0000256" key="2">
    <source>
        <dbReference type="ARBA" id="ARBA00007613"/>
    </source>
</evidence>
<evidence type="ECO:0000256" key="7">
    <source>
        <dbReference type="ARBA" id="ARBA00023139"/>
    </source>
</evidence>
<dbReference type="PANTHER" id="PTHR30203:SF20">
    <property type="entry name" value="MULTIDRUG RESISTANCE OUTER MEMBRANE PROTEIN MDTP-RELATED"/>
    <property type="match status" value="1"/>
</dbReference>
<evidence type="ECO:0000256" key="8">
    <source>
        <dbReference type="ARBA" id="ARBA00023288"/>
    </source>
</evidence>
<dbReference type="EMBL" id="JBHSDU010000003">
    <property type="protein sequence ID" value="MFC4309616.1"/>
    <property type="molecule type" value="Genomic_DNA"/>
</dbReference>
<reference evidence="12" key="1">
    <citation type="journal article" date="2019" name="Int. J. Syst. Evol. Microbiol.">
        <title>The Global Catalogue of Microorganisms (GCM) 10K type strain sequencing project: providing services to taxonomists for standard genome sequencing and annotation.</title>
        <authorList>
            <consortium name="The Broad Institute Genomics Platform"/>
            <consortium name="The Broad Institute Genome Sequencing Center for Infectious Disease"/>
            <person name="Wu L."/>
            <person name="Ma J."/>
        </authorList>
    </citation>
    <scope>NUCLEOTIDE SEQUENCE [LARGE SCALE GENOMIC DNA]</scope>
    <source>
        <strain evidence="12">CGMCC 1.10759</strain>
    </source>
</reference>
<keyword evidence="4 10" id="KW-0812">Transmembrane</keyword>
<keyword evidence="6 10" id="KW-0472">Membrane</keyword>
<sequence>MKIGTVSRASALVLGIATALSGCVTPPKTEPQVQSIADANVGLGTTAAPVVAERWWEQYGDPQFDQLVTTALERNPNLQQTLARLRAAQSQVELAVAQRTPGVSLNGAEQRARWPEQYIYPPPFGGGTYWSGQLLVNLSWDLDFWGKQAALIDSAKATVEAARLDSAAAQLATTVALSQTYLDLNRAIALADIAQQSLVQRQRILDITRKRIDAGLDTNVELREAESAVPQAELARLQAEAAREVAVHRLAALIGEGADAYERIGKPALNLEAALSIPTDLPADLLGRRPDILAARARVESATAERAAARAAFYPNVNLSAFAGFQAIGLDNLFKAENRTYGAGPAISLPLFESHRLKSQFNAATALQDEAVSSYNGAVLSAVQQVADQLSQVNYSARQLQQARATLASAEEAYRLAQKRYEAGLANYLSVLTTETQVLNARTTFVDILHQQALARVSLLLAVGGNFTAAS</sequence>
<name>A0ABV8SPQ3_9GAMM</name>
<evidence type="ECO:0000313" key="12">
    <source>
        <dbReference type="Proteomes" id="UP001595904"/>
    </source>
</evidence>
<keyword evidence="8 10" id="KW-0449">Lipoprotein</keyword>
<proteinExistence type="inferred from homology"/>
<dbReference type="Gene3D" id="2.20.200.10">
    <property type="entry name" value="Outer membrane efflux proteins (OEP)"/>
    <property type="match status" value="1"/>
</dbReference>
<dbReference type="PANTHER" id="PTHR30203">
    <property type="entry name" value="OUTER MEMBRANE CATION EFFLUX PROTEIN"/>
    <property type="match status" value="1"/>
</dbReference>
<evidence type="ECO:0000256" key="3">
    <source>
        <dbReference type="ARBA" id="ARBA00022452"/>
    </source>
</evidence>
<dbReference type="RefSeq" id="WP_380596657.1">
    <property type="nucleotide sequence ID" value="NZ_JBHSDU010000003.1"/>
</dbReference>
<evidence type="ECO:0000256" key="9">
    <source>
        <dbReference type="ARBA" id="ARBA00037313"/>
    </source>
</evidence>
<dbReference type="Pfam" id="PF02321">
    <property type="entry name" value="OEP"/>
    <property type="match status" value="2"/>
</dbReference>
<comment type="similarity">
    <text evidence="2 10">Belongs to the outer membrane factor (OMF) (TC 1.B.17) family.</text>
</comment>